<organism evidence="2 3">
    <name type="scientific">Mesorhizobium huakuii</name>
    <dbReference type="NCBI Taxonomy" id="28104"/>
    <lineage>
        <taxon>Bacteria</taxon>
        <taxon>Pseudomonadati</taxon>
        <taxon>Pseudomonadota</taxon>
        <taxon>Alphaproteobacteria</taxon>
        <taxon>Hyphomicrobiales</taxon>
        <taxon>Phyllobacteriaceae</taxon>
        <taxon>Mesorhizobium</taxon>
    </lineage>
</organism>
<evidence type="ECO:0000256" key="1">
    <source>
        <dbReference type="SAM" id="Phobius"/>
    </source>
</evidence>
<dbReference type="EMBL" id="CP050296">
    <property type="protein sequence ID" value="QND60397.1"/>
    <property type="molecule type" value="Genomic_DNA"/>
</dbReference>
<gene>
    <name evidence="2" type="ORF">HB778_30510</name>
</gene>
<evidence type="ECO:0000313" key="2">
    <source>
        <dbReference type="EMBL" id="QND60397.1"/>
    </source>
</evidence>
<dbReference type="RefSeq" id="WP_183459282.1">
    <property type="nucleotide sequence ID" value="NZ_CP050296.1"/>
</dbReference>
<name>A0A7G6T0W5_9HYPH</name>
<feature type="transmembrane region" description="Helical" evidence="1">
    <location>
        <begin position="74"/>
        <end position="93"/>
    </location>
</feature>
<keyword evidence="1" id="KW-0812">Transmembrane</keyword>
<keyword evidence="1" id="KW-0472">Membrane</keyword>
<accession>A0A7G6T0W5</accession>
<dbReference type="Proteomes" id="UP000515465">
    <property type="component" value="Chromosome"/>
</dbReference>
<sequence>MSWFGDWLQSDKASLLIAGLAGSAVSAAMEWTGILPAIRKIVVGTLCAMYLSPLAVPLLAWVLGGLQVQPENAAGVSGFLMGVVGIVVIEIILKAFKLKRDSVKADG</sequence>
<dbReference type="AlphaFoldDB" id="A0A7G6T0W5"/>
<keyword evidence="1" id="KW-1133">Transmembrane helix</keyword>
<feature type="transmembrane region" description="Helical" evidence="1">
    <location>
        <begin position="12"/>
        <end position="29"/>
    </location>
</feature>
<protein>
    <submittedName>
        <fullName evidence="2">Uncharacterized protein</fullName>
    </submittedName>
</protein>
<proteinExistence type="predicted"/>
<evidence type="ECO:0000313" key="3">
    <source>
        <dbReference type="Proteomes" id="UP000515465"/>
    </source>
</evidence>
<reference evidence="2" key="1">
    <citation type="journal article" date="2020" name="Mol. Plant Microbe Interact.">
        <title>Complete genome sequences of four natural Pseudomonas isolates that catabolize a wide range of aromatic compounds relevant to lignin valorization.</title>
        <authorList>
            <person name="Hatmaker E.A."/>
            <person name="Presle G."/>
            <person name="Cannon O."/>
            <person name="Guss A.M."/>
            <person name="Elkins J.G."/>
        </authorList>
    </citation>
    <scope>NUCLEOTIDE SEQUENCE</scope>
    <source>
        <strain evidence="2">583</strain>
    </source>
</reference>
<feature type="transmembrane region" description="Helical" evidence="1">
    <location>
        <begin position="41"/>
        <end position="62"/>
    </location>
</feature>